<evidence type="ECO:0000313" key="1">
    <source>
        <dbReference type="EMBL" id="SER35244.1"/>
    </source>
</evidence>
<dbReference type="RefSeq" id="WP_091007899.1">
    <property type="nucleotide sequence ID" value="NZ_FOGP01000001.1"/>
</dbReference>
<sequence length="638" mass="70818">MHELSGDASRSRFTELLSDVDVVSFDVFGTLLQRACSSPNFVFDLAFARWSGLPLECDGAFARARAAADDTSVHGRPMTLDEIYGSLPILTPSERDELKRLEVDCERRVLFARPDVRAMYDEAVACGKRIVVTSDMYLSSEVLSGLLEENGYEETECIFVSCEWGCGKSDGRLLASVARELSVEPDRVLHVGDSLAADVRGARLSGVKPFYVGDRVQSKLLGKLGHHHARVDLSDRLDPLLSHRCSGESPEFEVGYRTLGPLMLGFCQWLKEELAAKGMGEAFFLARDAKFILECYRLLYPSESSTTRYLRVSRRTMNSSALEGCSTLEDLRDAVGFPRVMTAYAFCSAVGIKYDEDFVPALDPSDSISADEAFDRDAFFADPRVVRASQGILRAVRGNAAQMRRLLEEYVRQEGLSDGCALVDVGWHGSAQRALERVVRGRLRGRYIGTTKTEDLDSEGYVYNDLSRDGESLMAGYWGLFESFFASGDGITSGYVVSGSRIVPLMESCELAPESLQLIRSVQDGARRFLSDAVRLGLAEVGPMDSEDALAGVHRCGTRPTVDLVRLFGDLEFLDFGETKHIVERRGRADYVAHPSLLKRDFFGSTWRIGFMKSMIVLPFDYGPAYTTLRHLFHSTGR</sequence>
<evidence type="ECO:0000313" key="2">
    <source>
        <dbReference type="Proteomes" id="UP000199128"/>
    </source>
</evidence>
<dbReference type="SUPFAM" id="SSF56784">
    <property type="entry name" value="HAD-like"/>
    <property type="match status" value="1"/>
</dbReference>
<dbReference type="Pfam" id="PF00702">
    <property type="entry name" value="Hydrolase"/>
    <property type="match status" value="1"/>
</dbReference>
<organism evidence="1 2">
    <name type="scientific">Parafannyhessea umbonata</name>
    <dbReference type="NCBI Taxonomy" id="604330"/>
    <lineage>
        <taxon>Bacteria</taxon>
        <taxon>Bacillati</taxon>
        <taxon>Actinomycetota</taxon>
        <taxon>Coriobacteriia</taxon>
        <taxon>Coriobacteriales</taxon>
        <taxon>Atopobiaceae</taxon>
        <taxon>Parafannyhessea</taxon>
    </lineage>
</organism>
<name>A0A1H9NGY1_9ACTN</name>
<dbReference type="CDD" id="cd01427">
    <property type="entry name" value="HAD_like"/>
    <property type="match status" value="1"/>
</dbReference>
<proteinExistence type="predicted"/>
<protein>
    <submittedName>
        <fullName evidence="1">HAD-hyrolase-like</fullName>
    </submittedName>
</protein>
<accession>A0A1H9NGY1</accession>
<reference evidence="2" key="1">
    <citation type="submission" date="2016-10" db="EMBL/GenBank/DDBJ databases">
        <authorList>
            <person name="Varghese N."/>
            <person name="Submissions S."/>
        </authorList>
    </citation>
    <scope>NUCLEOTIDE SEQUENCE [LARGE SCALE GENOMIC DNA]</scope>
    <source>
        <strain evidence="2">KHGC19</strain>
    </source>
</reference>
<dbReference type="Proteomes" id="UP000199128">
    <property type="component" value="Unassembled WGS sequence"/>
</dbReference>
<gene>
    <name evidence="1" type="ORF">SAMN05216446_0480</name>
</gene>
<dbReference type="Gene3D" id="1.10.150.400">
    <property type="match status" value="1"/>
</dbReference>
<dbReference type="InterPro" id="IPR036412">
    <property type="entry name" value="HAD-like_sf"/>
</dbReference>
<dbReference type="AlphaFoldDB" id="A0A1H9NGY1"/>
<dbReference type="InterPro" id="IPR023214">
    <property type="entry name" value="HAD_sf"/>
</dbReference>
<dbReference type="EMBL" id="FOGP01000001">
    <property type="protein sequence ID" value="SER35244.1"/>
    <property type="molecule type" value="Genomic_DNA"/>
</dbReference>
<dbReference type="Gene3D" id="3.40.50.1000">
    <property type="entry name" value="HAD superfamily/HAD-like"/>
    <property type="match status" value="1"/>
</dbReference>